<protein>
    <recommendedName>
        <fullName evidence="3">ANR family transcriptional regulator</fullName>
    </recommendedName>
</protein>
<dbReference type="InterPro" id="IPR047666">
    <property type="entry name" value="ANR_neg_reg"/>
</dbReference>
<dbReference type="EMBL" id="POSK01000003">
    <property type="protein sequence ID" value="PNI05561.1"/>
    <property type="molecule type" value="Genomic_DNA"/>
</dbReference>
<evidence type="ECO:0000313" key="2">
    <source>
        <dbReference type="Proteomes" id="UP000236449"/>
    </source>
</evidence>
<sequence length="68" mass="8160">MNKKTLYIELAQEACQKEREFKWDEAYALWKLASEATDNGSVDEYWANCRAKFCSRFYSSNNRENPYF</sequence>
<evidence type="ECO:0008006" key="3">
    <source>
        <dbReference type="Google" id="ProtNLM"/>
    </source>
</evidence>
<dbReference type="AlphaFoldDB" id="A0A2J8I504"/>
<gene>
    <name evidence="1" type="ORF">C1N32_05525</name>
</gene>
<evidence type="ECO:0000313" key="1">
    <source>
        <dbReference type="EMBL" id="PNI05561.1"/>
    </source>
</evidence>
<name>A0A2J8I504_VIBDI</name>
<proteinExistence type="predicted"/>
<accession>A0A2J8I504</accession>
<comment type="caution">
    <text evidence="1">The sequence shown here is derived from an EMBL/GenBank/DDBJ whole genome shotgun (WGS) entry which is preliminary data.</text>
</comment>
<dbReference type="RefSeq" id="WP_102965640.1">
    <property type="nucleotide sequence ID" value="NZ_POSK01000003.1"/>
</dbReference>
<organism evidence="1 2">
    <name type="scientific">Vibrio diazotrophicus</name>
    <dbReference type="NCBI Taxonomy" id="685"/>
    <lineage>
        <taxon>Bacteria</taxon>
        <taxon>Pseudomonadati</taxon>
        <taxon>Pseudomonadota</taxon>
        <taxon>Gammaproteobacteria</taxon>
        <taxon>Vibrionales</taxon>
        <taxon>Vibrionaceae</taxon>
        <taxon>Vibrio</taxon>
    </lineage>
</organism>
<dbReference type="Proteomes" id="UP000236449">
    <property type="component" value="Unassembled WGS sequence"/>
</dbReference>
<reference evidence="1 2" key="1">
    <citation type="submission" date="2018-01" db="EMBL/GenBank/DDBJ databases">
        <title>Draft genome sequences of six Vibrio diazotrophicus strains isolated from deep-sea sediments of the Baltic Sea.</title>
        <authorList>
            <person name="Castillo D."/>
            <person name="Vandieken V."/>
            <person name="Chiang O."/>
            <person name="Middelboe M."/>
        </authorList>
    </citation>
    <scope>NUCLEOTIDE SEQUENCE [LARGE SCALE GENOMIC DNA]</scope>
    <source>
        <strain evidence="1 2">60.27F</strain>
    </source>
</reference>
<dbReference type="OrthoDB" id="9894221at2"/>
<dbReference type="NCBIfam" id="NF033650">
    <property type="entry name" value="ANR_neg_reg"/>
    <property type="match status" value="1"/>
</dbReference>